<feature type="transmembrane region" description="Helical" evidence="3">
    <location>
        <begin position="389"/>
        <end position="409"/>
    </location>
</feature>
<feature type="transmembrane region" description="Helical" evidence="3">
    <location>
        <begin position="335"/>
        <end position="353"/>
    </location>
</feature>
<accession>A0A0R3X886</accession>
<feature type="transmembrane region" description="Helical" evidence="3">
    <location>
        <begin position="229"/>
        <end position="249"/>
    </location>
</feature>
<evidence type="ECO:0000313" key="5">
    <source>
        <dbReference type="EMBL" id="VDM34658.1"/>
    </source>
</evidence>
<dbReference type="PANTHER" id="PTHR11360:SF284">
    <property type="entry name" value="EG:103B4.3 PROTEIN-RELATED"/>
    <property type="match status" value="1"/>
</dbReference>
<evidence type="ECO:0000259" key="4">
    <source>
        <dbReference type="PROSITE" id="PS50850"/>
    </source>
</evidence>
<evidence type="ECO:0000313" key="6">
    <source>
        <dbReference type="Proteomes" id="UP000274429"/>
    </source>
</evidence>
<dbReference type="GO" id="GO:0022857">
    <property type="term" value="F:transmembrane transporter activity"/>
    <property type="evidence" value="ECO:0007669"/>
    <property type="project" value="InterPro"/>
</dbReference>
<keyword evidence="6" id="KW-1185">Reference proteome</keyword>
<dbReference type="PROSITE" id="PS50850">
    <property type="entry name" value="MFS"/>
    <property type="match status" value="1"/>
</dbReference>
<feature type="transmembrane region" description="Helical" evidence="3">
    <location>
        <begin position="296"/>
        <end position="315"/>
    </location>
</feature>
<gene>
    <name evidence="5" type="ORF">TTAC_LOCUS9746</name>
</gene>
<dbReference type="InterPro" id="IPR050327">
    <property type="entry name" value="Proton-linked_MCT"/>
</dbReference>
<feature type="transmembrane region" description="Helical" evidence="3">
    <location>
        <begin position="421"/>
        <end position="441"/>
    </location>
</feature>
<feature type="compositionally biased region" description="Polar residues" evidence="2">
    <location>
        <begin position="516"/>
        <end position="528"/>
    </location>
</feature>
<dbReference type="InterPro" id="IPR036259">
    <property type="entry name" value="MFS_trans_sf"/>
</dbReference>
<feature type="transmembrane region" description="Helical" evidence="3">
    <location>
        <begin position="453"/>
        <end position="476"/>
    </location>
</feature>
<feature type="transmembrane region" description="Helical" evidence="3">
    <location>
        <begin position="163"/>
        <end position="186"/>
    </location>
</feature>
<reference evidence="5 6" key="2">
    <citation type="submission" date="2018-11" db="EMBL/GenBank/DDBJ databases">
        <authorList>
            <consortium name="Pathogen Informatics"/>
        </authorList>
    </citation>
    <scope>NUCLEOTIDE SEQUENCE [LARGE SCALE GENOMIC DNA]</scope>
</reference>
<dbReference type="Proteomes" id="UP000274429">
    <property type="component" value="Unassembled WGS sequence"/>
</dbReference>
<dbReference type="AlphaFoldDB" id="A0A0R3X886"/>
<dbReference type="EMBL" id="UYWX01021018">
    <property type="protein sequence ID" value="VDM34658.1"/>
    <property type="molecule type" value="Genomic_DNA"/>
</dbReference>
<feature type="transmembrane region" description="Helical" evidence="3">
    <location>
        <begin position="65"/>
        <end position="83"/>
    </location>
</feature>
<dbReference type="Pfam" id="PF07690">
    <property type="entry name" value="MFS_1"/>
    <property type="match status" value="1"/>
</dbReference>
<evidence type="ECO:0000256" key="2">
    <source>
        <dbReference type="SAM" id="MobiDB-lite"/>
    </source>
</evidence>
<protein>
    <submittedName>
        <fullName evidence="7">MFS domain-containing protein</fullName>
    </submittedName>
</protein>
<reference evidence="7" key="1">
    <citation type="submission" date="2017-02" db="UniProtKB">
        <authorList>
            <consortium name="WormBaseParasite"/>
        </authorList>
    </citation>
    <scope>IDENTIFICATION</scope>
</reference>
<dbReference type="PANTHER" id="PTHR11360">
    <property type="entry name" value="MONOCARBOXYLATE TRANSPORTER"/>
    <property type="match status" value="1"/>
</dbReference>
<evidence type="ECO:0000313" key="7">
    <source>
        <dbReference type="WBParaSite" id="TTAC_0000976101-mRNA-1"/>
    </source>
</evidence>
<organism evidence="7">
    <name type="scientific">Hydatigena taeniaeformis</name>
    <name type="common">Feline tapeworm</name>
    <name type="synonym">Taenia taeniaeformis</name>
    <dbReference type="NCBI Taxonomy" id="6205"/>
    <lineage>
        <taxon>Eukaryota</taxon>
        <taxon>Metazoa</taxon>
        <taxon>Spiralia</taxon>
        <taxon>Lophotrochozoa</taxon>
        <taxon>Platyhelminthes</taxon>
        <taxon>Cestoda</taxon>
        <taxon>Eucestoda</taxon>
        <taxon>Cyclophyllidea</taxon>
        <taxon>Taeniidae</taxon>
        <taxon>Hydatigera</taxon>
    </lineage>
</organism>
<dbReference type="Gene3D" id="1.20.1250.20">
    <property type="entry name" value="MFS general substrate transporter like domains"/>
    <property type="match status" value="1"/>
</dbReference>
<sequence length="528" mass="58203">MTGSLIVASNYPTPVVVGKDYTDFILTPLYSRMGQEEAVANIPIDSKVFWDKCIKYKNRLNNYRHLGWIVLLASAINVILIGGKRRAFGIFVTALHNDFKNTSMTELNWIGDSYAAVGFFLMPFMTTLIVQVGRAYRFAMMAAGAFIFVSCFTSAAVPSPGYLFATHTVLHGIGSTLILCTTALITGEYFDKKHRFHVLATAFVSGGPYGVLIFGPLFSIWIHNYGWRHAFEICGVVFLGFTLLAAVVYQAKSNDNYEEVDNNSQKGTMESVEPTAASGRGWALISLSHLRKNLQIVLWALDRLVHNFVMYGLLMNMTTYVTEALKDRIEQGSRVNLYFGIGESLIFTAGALVGDRMRGYLPLFYMIGAASAAIILLIMQSIYKNVKGVLTLAGFLGAAVGTGNTFLYATSEEVMLIHGSVAFPMTKMIAGIGMLLAPFLSGTVIDTFSFRGYFISMAVLVCIRVIFFIIICIILWRKKKSLNRKRQQEAEAEATKLQPKIITTAPSSEGPDNESDACTTNHGSMALQ</sequence>
<dbReference type="WBParaSite" id="TTAC_0000976101-mRNA-1">
    <property type="protein sequence ID" value="TTAC_0000976101-mRNA-1"/>
    <property type="gene ID" value="TTAC_0000976101"/>
</dbReference>
<feature type="transmembrane region" description="Helical" evidence="3">
    <location>
        <begin position="113"/>
        <end position="131"/>
    </location>
</feature>
<name>A0A0R3X886_HYDTA</name>
<feature type="domain" description="Major facilitator superfamily (MFS) profile" evidence="4">
    <location>
        <begin position="70"/>
        <end position="479"/>
    </location>
</feature>
<dbReference type="OrthoDB" id="10016898at2759"/>
<dbReference type="GO" id="GO:0016020">
    <property type="term" value="C:membrane"/>
    <property type="evidence" value="ECO:0007669"/>
    <property type="project" value="UniProtKB-SubCell"/>
</dbReference>
<proteinExistence type="predicted"/>
<keyword evidence="3" id="KW-0812">Transmembrane</keyword>
<evidence type="ECO:0000256" key="3">
    <source>
        <dbReference type="SAM" id="Phobius"/>
    </source>
</evidence>
<feature type="region of interest" description="Disordered" evidence="2">
    <location>
        <begin position="492"/>
        <end position="528"/>
    </location>
</feature>
<keyword evidence="3" id="KW-1133">Transmembrane helix</keyword>
<dbReference type="STRING" id="6205.A0A0R3X886"/>
<evidence type="ECO:0000256" key="1">
    <source>
        <dbReference type="ARBA" id="ARBA00004141"/>
    </source>
</evidence>
<dbReference type="InterPro" id="IPR020846">
    <property type="entry name" value="MFS_dom"/>
</dbReference>
<feature type="transmembrane region" description="Helical" evidence="3">
    <location>
        <begin position="138"/>
        <end position="157"/>
    </location>
</feature>
<dbReference type="InterPro" id="IPR011701">
    <property type="entry name" value="MFS"/>
</dbReference>
<keyword evidence="3" id="KW-0472">Membrane</keyword>
<feature type="transmembrane region" description="Helical" evidence="3">
    <location>
        <begin position="198"/>
        <end position="223"/>
    </location>
</feature>
<comment type="subcellular location">
    <subcellularLocation>
        <location evidence="1">Membrane</location>
        <topology evidence="1">Multi-pass membrane protein</topology>
    </subcellularLocation>
</comment>
<dbReference type="SUPFAM" id="SSF103473">
    <property type="entry name" value="MFS general substrate transporter"/>
    <property type="match status" value="1"/>
</dbReference>
<feature type="transmembrane region" description="Helical" evidence="3">
    <location>
        <begin position="360"/>
        <end position="383"/>
    </location>
</feature>